<dbReference type="GO" id="GO:0002161">
    <property type="term" value="F:aminoacyl-tRNA deacylase activity"/>
    <property type="evidence" value="ECO:0007669"/>
    <property type="project" value="InterPro"/>
</dbReference>
<evidence type="ECO:0000313" key="4">
    <source>
        <dbReference type="EMBL" id="GAI90199.1"/>
    </source>
</evidence>
<gene>
    <name evidence="4" type="ORF">S12H4_32396</name>
</gene>
<dbReference type="Gene3D" id="3.30.930.10">
    <property type="entry name" value="Bira Bifunctional Protein, Domain 2"/>
    <property type="match status" value="1"/>
</dbReference>
<organism evidence="4">
    <name type="scientific">marine sediment metagenome</name>
    <dbReference type="NCBI Taxonomy" id="412755"/>
    <lineage>
        <taxon>unclassified sequences</taxon>
        <taxon>metagenomes</taxon>
        <taxon>ecological metagenomes</taxon>
    </lineage>
</organism>
<dbReference type="GO" id="GO:0004827">
    <property type="term" value="F:proline-tRNA ligase activity"/>
    <property type="evidence" value="ECO:0007669"/>
    <property type="project" value="TreeGrafter"/>
</dbReference>
<dbReference type="PANTHER" id="PTHR42753">
    <property type="entry name" value="MITOCHONDRIAL RIBOSOME PROTEIN L39/PROLYL-TRNA LIGASE FAMILY MEMBER"/>
    <property type="match status" value="1"/>
</dbReference>
<dbReference type="CDD" id="cd00861">
    <property type="entry name" value="ProRS_anticodon_short"/>
    <property type="match status" value="1"/>
</dbReference>
<dbReference type="Pfam" id="PF04073">
    <property type="entry name" value="tRNA_edit"/>
    <property type="match status" value="1"/>
</dbReference>
<evidence type="ECO:0000259" key="1">
    <source>
        <dbReference type="Pfam" id="PF00587"/>
    </source>
</evidence>
<dbReference type="InterPro" id="IPR044140">
    <property type="entry name" value="ProRS_anticodon_short"/>
</dbReference>
<dbReference type="Gene3D" id="3.40.50.800">
    <property type="entry name" value="Anticodon-binding domain"/>
    <property type="match status" value="1"/>
</dbReference>
<dbReference type="InterPro" id="IPR002314">
    <property type="entry name" value="aa-tRNA-synt_IIb"/>
</dbReference>
<proteinExistence type="predicted"/>
<evidence type="ECO:0000259" key="3">
    <source>
        <dbReference type="Pfam" id="PF04073"/>
    </source>
</evidence>
<reference evidence="4" key="1">
    <citation type="journal article" date="2014" name="Front. Microbiol.">
        <title>High frequency of phylogenetically diverse reductive dehalogenase-homologous genes in deep subseafloor sedimentary metagenomes.</title>
        <authorList>
            <person name="Kawai M."/>
            <person name="Futagami T."/>
            <person name="Toyoda A."/>
            <person name="Takaki Y."/>
            <person name="Nishi S."/>
            <person name="Hori S."/>
            <person name="Arai W."/>
            <person name="Tsubouchi T."/>
            <person name="Morono Y."/>
            <person name="Uchiyama I."/>
            <person name="Ito T."/>
            <person name="Fujiyama A."/>
            <person name="Inagaki F."/>
            <person name="Takami H."/>
        </authorList>
    </citation>
    <scope>NUCLEOTIDE SEQUENCE</scope>
    <source>
        <strain evidence="4">Expedition CK06-06</strain>
    </source>
</reference>
<evidence type="ECO:0000259" key="2">
    <source>
        <dbReference type="Pfam" id="PF03129"/>
    </source>
</evidence>
<dbReference type="InterPro" id="IPR004154">
    <property type="entry name" value="Anticodon-bd"/>
</dbReference>
<dbReference type="PANTHER" id="PTHR42753:SF2">
    <property type="entry name" value="PROLINE--TRNA LIGASE"/>
    <property type="match status" value="1"/>
</dbReference>
<accession>X1UCX7</accession>
<dbReference type="SUPFAM" id="SSF52954">
    <property type="entry name" value="Class II aaRS ABD-related"/>
    <property type="match status" value="1"/>
</dbReference>
<feature type="domain" description="Aminoacyl-tRNA synthetase class II (G/ P/ S/T)" evidence="1">
    <location>
        <begin position="123"/>
        <end position="177"/>
    </location>
</feature>
<dbReference type="CDD" id="cd04334">
    <property type="entry name" value="ProRS-INS"/>
    <property type="match status" value="1"/>
</dbReference>
<dbReference type="Gene3D" id="3.90.960.10">
    <property type="entry name" value="YbaK/aminoacyl-tRNA synthetase-associated domain"/>
    <property type="match status" value="1"/>
</dbReference>
<dbReference type="GO" id="GO:0005524">
    <property type="term" value="F:ATP binding"/>
    <property type="evidence" value="ECO:0007669"/>
    <property type="project" value="InterPro"/>
</dbReference>
<dbReference type="SUPFAM" id="SSF55826">
    <property type="entry name" value="YbaK/ProRS associated domain"/>
    <property type="match status" value="1"/>
</dbReference>
<evidence type="ECO:0008006" key="5">
    <source>
        <dbReference type="Google" id="ProtNLM"/>
    </source>
</evidence>
<feature type="non-terminal residue" evidence="4">
    <location>
        <position position="1"/>
    </location>
</feature>
<feature type="domain" description="Anticodon-binding" evidence="2">
    <location>
        <begin position="205"/>
        <end position="275"/>
    </location>
</feature>
<dbReference type="InterPro" id="IPR036754">
    <property type="entry name" value="YbaK/aa-tRNA-synt-asso_dom_sf"/>
</dbReference>
<comment type="caution">
    <text evidence="4">The sequence shown here is derived from an EMBL/GenBank/DDBJ whole genome shotgun (WGS) entry which is preliminary data.</text>
</comment>
<dbReference type="GO" id="GO:0005829">
    <property type="term" value="C:cytosol"/>
    <property type="evidence" value="ECO:0007669"/>
    <property type="project" value="TreeGrafter"/>
</dbReference>
<sequence length="276" mass="29694">LKAVFYVADGKLVFVVIRGDIEVNEVKLKNVLHCFELRLASEAEVIDAGIVAGSASPIGISGIKIIADDSITSGTNFVAGANKPNTHLRNVNYPRDFKVDLTADIARARAGEGCPKCGGKLSSTHGIEVGHIFKLGTFLSEKLGAFFVDPNGVSHPIVMGCYGIGLGRLLAAAIEQNHDDKGIIWTLAIAPYHIYLCPLYLENPQVAATAETLYADLEAEGLEVLFDDRKESPGVKFNDADLLGIPIRVTISPRTLETKSVEIKKRSGKESQLIPL</sequence>
<dbReference type="Pfam" id="PF00587">
    <property type="entry name" value="tRNA-synt_2b"/>
    <property type="match status" value="1"/>
</dbReference>
<feature type="non-terminal residue" evidence="4">
    <location>
        <position position="276"/>
    </location>
</feature>
<dbReference type="InterPro" id="IPR036621">
    <property type="entry name" value="Anticodon-bd_dom_sf"/>
</dbReference>
<protein>
    <recommendedName>
        <fullName evidence="5">Aminoacyl-transfer RNA synthetases class-II family profile domain-containing protein</fullName>
    </recommendedName>
</protein>
<dbReference type="InterPro" id="IPR045864">
    <property type="entry name" value="aa-tRNA-synth_II/BPL/LPL"/>
</dbReference>
<dbReference type="GO" id="GO:0006433">
    <property type="term" value="P:prolyl-tRNA aminoacylation"/>
    <property type="evidence" value="ECO:0007669"/>
    <property type="project" value="TreeGrafter"/>
</dbReference>
<name>X1UCX7_9ZZZZ</name>
<dbReference type="InterPro" id="IPR007214">
    <property type="entry name" value="YbaK/aa-tRNA-synth-assoc-dom"/>
</dbReference>
<dbReference type="AlphaFoldDB" id="X1UCX7"/>
<feature type="domain" description="YbaK/aminoacyl-tRNA synthetase-associated" evidence="3">
    <location>
        <begin position="2"/>
        <end position="92"/>
    </location>
</feature>
<dbReference type="EMBL" id="BARW01018997">
    <property type="protein sequence ID" value="GAI90199.1"/>
    <property type="molecule type" value="Genomic_DNA"/>
</dbReference>
<dbReference type="SUPFAM" id="SSF55681">
    <property type="entry name" value="Class II aaRS and biotin synthetases"/>
    <property type="match status" value="1"/>
</dbReference>
<dbReference type="Pfam" id="PF03129">
    <property type="entry name" value="HGTP_anticodon"/>
    <property type="match status" value="1"/>
</dbReference>
<dbReference type="InterPro" id="IPR050062">
    <property type="entry name" value="Pro-tRNA_synthetase"/>
</dbReference>